<dbReference type="Gene3D" id="2.30.330.10">
    <property type="entry name" value="SpoA-like"/>
    <property type="match status" value="1"/>
</dbReference>
<keyword evidence="4" id="KW-1185">Reference proteome</keyword>
<dbReference type="RefSeq" id="WP_085228039.1">
    <property type="nucleotide sequence ID" value="NZ_BSQD01000006.1"/>
</dbReference>
<proteinExistence type="predicted"/>
<dbReference type="GeneID" id="95550756"/>
<dbReference type="EMBL" id="FXAH01000006">
    <property type="protein sequence ID" value="SMF41309.1"/>
    <property type="molecule type" value="Genomic_DNA"/>
</dbReference>
<reference evidence="4" key="1">
    <citation type="submission" date="2017-04" db="EMBL/GenBank/DDBJ databases">
        <authorList>
            <person name="Varghese N."/>
            <person name="Submissions S."/>
        </authorList>
    </citation>
    <scope>NUCLEOTIDE SEQUENCE [LARGE SCALE GENOMIC DNA]</scope>
    <source>
        <strain evidence="4">Ballard 720</strain>
    </source>
</reference>
<sequence>MIGLPRLDSHEARLLRKVGAGLRVETGEHALALGYRDAGGESGVTLCGMLEGAPVRLWVDARQWCGWLAPMLSVADVSQIPEALHPLLCAWTFETFGEALTASAHSEAAVPWPVGIDARRGRAGRRCGWWLASTYGERRLDARVLEAPLNWLEALADRLASASGDALAAGDAREAGEPPAVPRIRASLVAGWSGVPGTAAQNLRVGDALVLRRAYDVAQGEFALFCPAPLARIRRREAGAFSIEECMNEFDDWLDVEPAPVAAPAPGDEPGPASAPAGMPPMPLVRIVAEVGGLDLPVTELAALRPGDLLTGLASIDEWVTLRVGPRVIARATLLDIDGHLAARIETL</sequence>
<dbReference type="STRING" id="28094.SAMN06295900_106376"/>
<dbReference type="InterPro" id="IPR001543">
    <property type="entry name" value="FliN-like_C"/>
</dbReference>
<evidence type="ECO:0000256" key="1">
    <source>
        <dbReference type="SAM" id="MobiDB-lite"/>
    </source>
</evidence>
<feature type="domain" description="Flagellar motor switch protein FliN-like C-terminal" evidence="2">
    <location>
        <begin position="285"/>
        <end position="346"/>
    </location>
</feature>
<evidence type="ECO:0000313" key="4">
    <source>
        <dbReference type="Proteomes" id="UP000192911"/>
    </source>
</evidence>
<dbReference type="Proteomes" id="UP000192911">
    <property type="component" value="Unassembled WGS sequence"/>
</dbReference>
<feature type="region of interest" description="Disordered" evidence="1">
    <location>
        <begin position="258"/>
        <end position="278"/>
    </location>
</feature>
<dbReference type="AlphaFoldDB" id="A0A1X7EWS1"/>
<accession>A0A1X7EWS1</accession>
<dbReference type="InterPro" id="IPR036429">
    <property type="entry name" value="SpoA-like_sf"/>
</dbReference>
<dbReference type="Pfam" id="PF01052">
    <property type="entry name" value="FliMN_C"/>
    <property type="match status" value="1"/>
</dbReference>
<organism evidence="3 4">
    <name type="scientific">Trinickia caryophylli</name>
    <name type="common">Paraburkholderia caryophylli</name>
    <dbReference type="NCBI Taxonomy" id="28094"/>
    <lineage>
        <taxon>Bacteria</taxon>
        <taxon>Pseudomonadati</taxon>
        <taxon>Pseudomonadota</taxon>
        <taxon>Betaproteobacteria</taxon>
        <taxon>Burkholderiales</taxon>
        <taxon>Burkholderiaceae</taxon>
        <taxon>Trinickia</taxon>
    </lineage>
</organism>
<name>A0A1X7EWS1_TRICW</name>
<dbReference type="OrthoDB" id="8596370at2"/>
<gene>
    <name evidence="3" type="ORF">SAMN06295900_106376</name>
</gene>
<evidence type="ECO:0000259" key="2">
    <source>
        <dbReference type="Pfam" id="PF01052"/>
    </source>
</evidence>
<evidence type="ECO:0000313" key="3">
    <source>
        <dbReference type="EMBL" id="SMF41309.1"/>
    </source>
</evidence>
<dbReference type="SUPFAM" id="SSF101801">
    <property type="entry name" value="Surface presentation of antigens (SPOA)"/>
    <property type="match status" value="1"/>
</dbReference>
<protein>
    <submittedName>
        <fullName evidence="3">Type III secretion protein Q</fullName>
    </submittedName>
</protein>